<reference evidence="4" key="1">
    <citation type="submission" date="2007-03" db="EMBL/GenBank/DDBJ databases">
        <authorList>
            <person name="Paulsen I."/>
        </authorList>
    </citation>
    <scope>NUCLEOTIDE SEQUENCE</scope>
    <source>
        <strain evidence="4">VEG</strain>
    </source>
</reference>
<dbReference type="GO" id="GO:0006121">
    <property type="term" value="P:mitochondrial electron transport, succinate to ubiquinone"/>
    <property type="evidence" value="ECO:0007669"/>
    <property type="project" value="TreeGrafter"/>
</dbReference>
<dbReference type="Pfam" id="PF03937">
    <property type="entry name" value="Sdh5"/>
    <property type="match status" value="1"/>
</dbReference>
<dbReference type="GO" id="GO:0034553">
    <property type="term" value="P:mitochondrial respiratory chain complex II assembly"/>
    <property type="evidence" value="ECO:0007669"/>
    <property type="project" value="TreeGrafter"/>
</dbReference>
<reference evidence="3" key="4">
    <citation type="journal article" date="2015" name="PLoS ONE">
        <title>Comprehensive Evaluation of Toxoplasma gondii VEG and Neospora caninum LIV Genomes with Tachyzoite Stage Transcriptome and Proteome Defines Novel Transcript Features.</title>
        <authorList>
            <person name="Ramaprasad A."/>
            <person name="Mourier T."/>
            <person name="Naeem R."/>
            <person name="Malas T.B."/>
            <person name="Moussa E."/>
            <person name="Panigrahi A."/>
            <person name="Vermont S.J."/>
            <person name="Otto T.D."/>
            <person name="Wastling J."/>
            <person name="Pain A."/>
        </authorList>
    </citation>
    <scope>NUCLEOTIDE SEQUENCE</scope>
    <source>
        <strain evidence="3">VEG</strain>
    </source>
</reference>
<keyword evidence="1" id="KW-0143">Chaperone</keyword>
<dbReference type="GO" id="GO:0005739">
    <property type="term" value="C:mitochondrion"/>
    <property type="evidence" value="ECO:0007669"/>
    <property type="project" value="TreeGrafter"/>
</dbReference>
<organism evidence="3">
    <name type="scientific">Toxoplasma gondii (strain ATCC 50861 / VEG)</name>
    <dbReference type="NCBI Taxonomy" id="432359"/>
    <lineage>
        <taxon>Eukaryota</taxon>
        <taxon>Sar</taxon>
        <taxon>Alveolata</taxon>
        <taxon>Apicomplexa</taxon>
        <taxon>Conoidasida</taxon>
        <taxon>Coccidia</taxon>
        <taxon>Eucoccidiorida</taxon>
        <taxon>Eimeriorina</taxon>
        <taxon>Sarcocystidae</taxon>
        <taxon>Toxoplasma</taxon>
    </lineage>
</organism>
<dbReference type="PaxDb" id="5811-TGME49_058100"/>
<dbReference type="EMBL" id="AAYL02000141">
    <property type="protein sequence ID" value="ESS32170.1"/>
    <property type="molecule type" value="Genomic_DNA"/>
</dbReference>
<dbReference type="Proteomes" id="UP000002226">
    <property type="component" value="Unassembled WGS sequence"/>
</dbReference>
<dbReference type="STRING" id="432359.A0A0F7V180"/>
<dbReference type="PANTHER" id="PTHR12469">
    <property type="entry name" value="PROTEIN EMI5 HOMOLOG, MITOCHONDRIAL"/>
    <property type="match status" value="1"/>
</dbReference>
<accession>A0A0F7V180</accession>
<sequence>MATPVYSLPLSALRHSFLLRSLTPLRCSLSSTLSPLSLLSSLSPSSLSPSSRSPSSRSLFSRSSSSLSSLASLSSLSSPLSCVSSAGRTFSSLSLQDGICGSDEKSVIRASERLKRLMYRAKQRGWVELDLLLGAYCDENVPSMSTEEVEELEKILAAENVVLFDCLVGKDWKRAPAPPEFGHLSQWRKLSAFVEARLPPPHSAGPQTETRGDLSAD</sequence>
<reference evidence="4" key="3">
    <citation type="submission" date="2013-08" db="EMBL/GenBank/DDBJ databases">
        <authorList>
            <person name="Sibley D."/>
            <person name="Venepally P."/>
            <person name="Karamycheva S."/>
            <person name="Hadjithomas M."/>
            <person name="Khan A."/>
            <person name="Brunk B."/>
            <person name="Roos D."/>
            <person name="Caler E."/>
            <person name="Lorenzi H."/>
        </authorList>
    </citation>
    <scope>NUCLEOTIDE SEQUENCE</scope>
    <source>
        <strain evidence="4">VEG</strain>
    </source>
</reference>
<dbReference type="Gene3D" id="1.10.150.250">
    <property type="entry name" value="Flavinator of succinate dehydrogenase"/>
    <property type="match status" value="1"/>
</dbReference>
<keyword evidence="5" id="KW-1185">Reference proteome</keyword>
<dbReference type="InterPro" id="IPR036714">
    <property type="entry name" value="SDH_sf"/>
</dbReference>
<evidence type="ECO:0000256" key="1">
    <source>
        <dbReference type="ARBA" id="ARBA00023186"/>
    </source>
</evidence>
<feature type="region of interest" description="Disordered" evidence="2">
    <location>
        <begin position="197"/>
        <end position="217"/>
    </location>
</feature>
<dbReference type="InterPro" id="IPR005631">
    <property type="entry name" value="SDH"/>
</dbReference>
<reference evidence="5" key="2">
    <citation type="submission" date="2008-03" db="EMBL/GenBank/DDBJ databases">
        <title>Annotation of Toxoplasma gondii VEG.</title>
        <authorList>
            <person name="Lorenzi H."/>
            <person name="Inman J."/>
            <person name="Amedeo P."/>
            <person name="Brunk B."/>
            <person name="Roos D."/>
            <person name="Caler E."/>
        </authorList>
    </citation>
    <scope>NUCLEOTIDE SEQUENCE [LARGE SCALE GENOMIC DNA]</scope>
    <source>
        <strain evidence="5">ATCC 50861 / VEG</strain>
    </source>
</reference>
<dbReference type="PANTHER" id="PTHR12469:SF2">
    <property type="entry name" value="SUCCINATE DEHYDROGENASE ASSEMBLY FACTOR 2, MITOCHONDRIAL"/>
    <property type="match status" value="1"/>
</dbReference>
<dbReference type="GO" id="GO:0006099">
    <property type="term" value="P:tricarboxylic acid cycle"/>
    <property type="evidence" value="ECO:0007669"/>
    <property type="project" value="TreeGrafter"/>
</dbReference>
<evidence type="ECO:0000256" key="2">
    <source>
        <dbReference type="SAM" id="MobiDB-lite"/>
    </source>
</evidence>
<gene>
    <name evidence="3" type="ORF">BN1205_076455</name>
    <name evidence="4" type="ORF">TGVEG_258100</name>
</gene>
<dbReference type="VEuPathDB" id="ToxoDB:TGVEG_258100"/>
<protein>
    <submittedName>
        <fullName evidence="3">TPR repeat region protein</fullName>
    </submittedName>
</protein>
<dbReference type="SUPFAM" id="SSF109910">
    <property type="entry name" value="YgfY-like"/>
    <property type="match status" value="1"/>
</dbReference>
<dbReference type="eggNOG" id="ENOG502SBJV">
    <property type="taxonomic scope" value="Eukaryota"/>
</dbReference>
<dbReference type="EMBL" id="LN714497">
    <property type="protein sequence ID" value="CEL74503.1"/>
    <property type="molecule type" value="Genomic_DNA"/>
</dbReference>
<dbReference type="OMA" id="CGRDEKS"/>
<dbReference type="AlphaFoldDB" id="A0A0F7V180"/>
<name>A0A0F7V180_TOXGV</name>
<evidence type="ECO:0000313" key="5">
    <source>
        <dbReference type="Proteomes" id="UP000002226"/>
    </source>
</evidence>
<evidence type="ECO:0000313" key="4">
    <source>
        <dbReference type="EMBL" id="ESS32170.1"/>
    </source>
</evidence>
<proteinExistence type="predicted"/>
<dbReference type="OrthoDB" id="424813at2759"/>
<evidence type="ECO:0000313" key="3">
    <source>
        <dbReference type="EMBL" id="CEL74503.1"/>
    </source>
</evidence>